<dbReference type="GO" id="GO:0009307">
    <property type="term" value="P:DNA restriction-modification system"/>
    <property type="evidence" value="ECO:0007669"/>
    <property type="project" value="InterPro"/>
</dbReference>
<dbReference type="AlphaFoldDB" id="F4Y1R7"/>
<organism evidence="7 8">
    <name type="scientific">Moorena producens 3L</name>
    <dbReference type="NCBI Taxonomy" id="489825"/>
    <lineage>
        <taxon>Bacteria</taxon>
        <taxon>Bacillati</taxon>
        <taxon>Cyanobacteriota</taxon>
        <taxon>Cyanophyceae</taxon>
        <taxon>Coleofasciculales</taxon>
        <taxon>Coleofasciculaceae</taxon>
        <taxon>Moorena</taxon>
    </lineage>
</organism>
<keyword evidence="3 7" id="KW-0255">Endonuclease</keyword>
<dbReference type="Pfam" id="PF09520">
    <property type="entry name" value="RE_TdeIII"/>
    <property type="match status" value="1"/>
</dbReference>
<dbReference type="EMBL" id="GL890970">
    <property type="protein sequence ID" value="EGJ29209.1"/>
    <property type="molecule type" value="Genomic_DNA"/>
</dbReference>
<dbReference type="GO" id="GO:0003677">
    <property type="term" value="F:DNA binding"/>
    <property type="evidence" value="ECO:0007669"/>
    <property type="project" value="InterPro"/>
</dbReference>
<evidence type="ECO:0000313" key="7">
    <source>
        <dbReference type="EMBL" id="EGJ29209.1"/>
    </source>
</evidence>
<evidence type="ECO:0000256" key="5">
    <source>
        <dbReference type="ARBA" id="ARBA00093760"/>
    </source>
</evidence>
<dbReference type="GO" id="GO:0009036">
    <property type="term" value="F:type II site-specific deoxyribonuclease activity"/>
    <property type="evidence" value="ECO:0007669"/>
    <property type="project" value="InterPro"/>
</dbReference>
<comment type="catalytic activity">
    <reaction evidence="5">
        <text>Endonucleolytic cleavage of DNA to give specific double-stranded fragments with terminal 5'-phosphates.</text>
        <dbReference type="EC" id="3.1.21.4"/>
    </reaction>
</comment>
<accession>F4Y1R7</accession>
<dbReference type="InterPro" id="IPR019045">
    <property type="entry name" value="Restrct_endonuc_II_HinfI"/>
</dbReference>
<evidence type="ECO:0000256" key="3">
    <source>
        <dbReference type="ARBA" id="ARBA00022759"/>
    </source>
</evidence>
<dbReference type="RefSeq" id="WP_008190090.1">
    <property type="nucleotide sequence ID" value="NZ_GL890970.1"/>
</dbReference>
<proteinExistence type="predicted"/>
<dbReference type="eggNOG" id="ENOG502Z9T1">
    <property type="taxonomic scope" value="Bacteria"/>
</dbReference>
<dbReference type="REBASE" id="42676">
    <property type="entry name" value="Lma3LORF64590P"/>
</dbReference>
<dbReference type="OrthoDB" id="9811075at2"/>
<reference evidence="8" key="1">
    <citation type="journal article" date="2011" name="Proc. Natl. Acad. Sci. U.S.A.">
        <title>Genomic insights into the physiology and ecology of the marine filamentous cyanobacterium Lyngbya majuscula.</title>
        <authorList>
            <person name="Jones A.C."/>
            <person name="Monroe E.A."/>
            <person name="Podell S."/>
            <person name="Hess W.R."/>
            <person name="Klages S."/>
            <person name="Esquenazi E."/>
            <person name="Niessen S."/>
            <person name="Hoover H."/>
            <person name="Rothmann M."/>
            <person name="Lasken R.S."/>
            <person name="Yates J.R.III."/>
            <person name="Reinhardt R."/>
            <person name="Kube M."/>
            <person name="Burkart M.D."/>
            <person name="Allen E.E."/>
            <person name="Dorrestein P.C."/>
            <person name="Gerwick W.H."/>
            <person name="Gerwick L."/>
        </authorList>
    </citation>
    <scope>NUCLEOTIDE SEQUENCE [LARGE SCALE GENOMIC DNA]</scope>
    <source>
        <strain evidence="8">3L</strain>
    </source>
</reference>
<evidence type="ECO:0000256" key="4">
    <source>
        <dbReference type="ARBA" id="ARBA00022801"/>
    </source>
</evidence>
<evidence type="ECO:0000256" key="6">
    <source>
        <dbReference type="ARBA" id="ARBA00093790"/>
    </source>
</evidence>
<keyword evidence="2" id="KW-0680">Restriction system</keyword>
<dbReference type="Proteomes" id="UP000003959">
    <property type="component" value="Unassembled WGS sequence"/>
</dbReference>
<dbReference type="HOGENOM" id="CLU_086963_0_0_3"/>
<evidence type="ECO:0000313" key="8">
    <source>
        <dbReference type="Proteomes" id="UP000003959"/>
    </source>
</evidence>
<dbReference type="EC" id="3.1.21.4" evidence="6"/>
<gene>
    <name evidence="7" type="ORF">LYNGBM3L_66870</name>
</gene>
<keyword evidence="1" id="KW-0540">Nuclease</keyword>
<name>F4Y1R7_9CYAN</name>
<evidence type="ECO:0000256" key="2">
    <source>
        <dbReference type="ARBA" id="ARBA00022747"/>
    </source>
</evidence>
<sequence length="255" mass="29941">MKEATKLQIKNLLTKKINEKLDRYASESEYKPFVEAIFTKEKIVLASRMHSLYTSFGMSIYEQIALILAESAGYQVETQYDLLGGIDRDTETIIDQICSEIEKEERLPDKTNEINLIRNSIKPVEPQADQDKRVDVFITKQNGEELYIDITTVKPNRKEFRSLKRKMLRWCALRFSQNLDANVRTCIGIPYNPYYPNDYQRWTAKVCDVKNELLIQNDLWKEFAGEDVFLELLEIFQEVGKELRDKISIFLEGRF</sequence>
<keyword evidence="8" id="KW-1185">Reference proteome</keyword>
<protein>
    <recommendedName>
        <fullName evidence="6">type II site-specific deoxyribonuclease</fullName>
        <ecNumber evidence="6">3.1.21.4</ecNumber>
    </recommendedName>
</protein>
<keyword evidence="4" id="KW-0378">Hydrolase</keyword>
<evidence type="ECO:0000256" key="1">
    <source>
        <dbReference type="ARBA" id="ARBA00022722"/>
    </source>
</evidence>